<sequence length="363" mass="36116">MKLPRRATASLAVTALALPLSVAAVAPAAAATVLVDRGWPPYSYGSPYGYGYSSPYSPTSSLDTSEATSEESTGLVTITTEIQYGQGEAAGTGMVIRSDGIVVTNHHVVEGATAIRVTVVNTGRTYPAEVLGYDATRDIAVLKLSGASGLAAVDTDSSGVSLGEDVTAVGDAGGDGGSLTAASGTVTDLRKAITVSDEQTGRPHRLRNLVEIDADIIPGDSGGALLDSEGAVVGMNVAASSGTANITGYVIPVKRVVRIADAIVAGDSTVGAIRLGYGAFLGVSLSGTGTTLAAVLDGGAAGDAGLAAGDTITSVGGTPVTTYTQLRKAVARYAAGDRVRVTWTDSSGTSHAASVTLGQAPVA</sequence>
<dbReference type="GO" id="GO:0004252">
    <property type="term" value="F:serine-type endopeptidase activity"/>
    <property type="evidence" value="ECO:0007669"/>
    <property type="project" value="InterPro"/>
</dbReference>
<evidence type="ECO:0000256" key="2">
    <source>
        <dbReference type="ARBA" id="ARBA00022670"/>
    </source>
</evidence>
<protein>
    <submittedName>
        <fullName evidence="6">Trypsin-like peptidase domain-containing protein</fullName>
    </submittedName>
</protein>
<reference evidence="6" key="1">
    <citation type="submission" date="2020-11" db="EMBL/GenBank/DDBJ databases">
        <title>Nocardioides sp. nov., isolated from Soil of Cynanchum wilfordii Hemsley rhizosphere.</title>
        <authorList>
            <person name="Lee J.-S."/>
            <person name="Suh M.K."/>
            <person name="Kim J.-S."/>
        </authorList>
    </citation>
    <scope>NUCLEOTIDE SEQUENCE</scope>
    <source>
        <strain evidence="6">KCTC 19275</strain>
    </source>
</reference>
<dbReference type="Pfam" id="PF13365">
    <property type="entry name" value="Trypsin_2"/>
    <property type="match status" value="1"/>
</dbReference>
<dbReference type="InterPro" id="IPR001940">
    <property type="entry name" value="Peptidase_S1C"/>
</dbReference>
<dbReference type="InterPro" id="IPR041489">
    <property type="entry name" value="PDZ_6"/>
</dbReference>
<dbReference type="InterPro" id="IPR043504">
    <property type="entry name" value="Peptidase_S1_PA_chymotrypsin"/>
</dbReference>
<evidence type="ECO:0000313" key="7">
    <source>
        <dbReference type="Proteomes" id="UP000640489"/>
    </source>
</evidence>
<dbReference type="PANTHER" id="PTHR43343">
    <property type="entry name" value="PEPTIDASE S12"/>
    <property type="match status" value="1"/>
</dbReference>
<comment type="similarity">
    <text evidence="1">Belongs to the peptidase S1C family.</text>
</comment>
<dbReference type="PANTHER" id="PTHR43343:SF3">
    <property type="entry name" value="PROTEASE DO-LIKE 8, CHLOROPLASTIC"/>
    <property type="match status" value="1"/>
</dbReference>
<evidence type="ECO:0000256" key="1">
    <source>
        <dbReference type="ARBA" id="ARBA00010541"/>
    </source>
</evidence>
<feature type="domain" description="PDZ" evidence="5">
    <location>
        <begin position="269"/>
        <end position="347"/>
    </location>
</feature>
<feature type="signal peptide" evidence="4">
    <location>
        <begin position="1"/>
        <end position="30"/>
    </location>
</feature>
<dbReference type="InterPro" id="IPR051201">
    <property type="entry name" value="Chloro_Bact_Ser_Proteases"/>
</dbReference>
<feature type="chain" id="PRO_5036866075" evidence="4">
    <location>
        <begin position="31"/>
        <end position="363"/>
    </location>
</feature>
<evidence type="ECO:0000256" key="3">
    <source>
        <dbReference type="ARBA" id="ARBA00022801"/>
    </source>
</evidence>
<accession>A0A930V9H5</accession>
<dbReference type="GO" id="GO:0006508">
    <property type="term" value="P:proteolysis"/>
    <property type="evidence" value="ECO:0007669"/>
    <property type="project" value="UniProtKB-KW"/>
</dbReference>
<dbReference type="PROSITE" id="PS50106">
    <property type="entry name" value="PDZ"/>
    <property type="match status" value="1"/>
</dbReference>
<dbReference type="Proteomes" id="UP000640489">
    <property type="component" value="Unassembled WGS sequence"/>
</dbReference>
<evidence type="ECO:0000313" key="6">
    <source>
        <dbReference type="EMBL" id="MBF4762407.1"/>
    </source>
</evidence>
<name>A0A930V9H5_9ACTN</name>
<comment type="caution">
    <text evidence="6">The sequence shown here is derived from an EMBL/GenBank/DDBJ whole genome shotgun (WGS) entry which is preliminary data.</text>
</comment>
<dbReference type="SUPFAM" id="SSF50494">
    <property type="entry name" value="Trypsin-like serine proteases"/>
    <property type="match status" value="1"/>
</dbReference>
<dbReference type="SMART" id="SM00228">
    <property type="entry name" value="PDZ"/>
    <property type="match status" value="1"/>
</dbReference>
<dbReference type="InterPro" id="IPR036034">
    <property type="entry name" value="PDZ_sf"/>
</dbReference>
<dbReference type="EMBL" id="JADKPN010000001">
    <property type="protein sequence ID" value="MBF4762407.1"/>
    <property type="molecule type" value="Genomic_DNA"/>
</dbReference>
<dbReference type="RefSeq" id="WP_194705524.1">
    <property type="nucleotide sequence ID" value="NZ_JADKPN010000001.1"/>
</dbReference>
<evidence type="ECO:0000256" key="4">
    <source>
        <dbReference type="SAM" id="SignalP"/>
    </source>
</evidence>
<organism evidence="6 7">
    <name type="scientific">Nocardioides islandensis</name>
    <dbReference type="NCBI Taxonomy" id="433663"/>
    <lineage>
        <taxon>Bacteria</taxon>
        <taxon>Bacillati</taxon>
        <taxon>Actinomycetota</taxon>
        <taxon>Actinomycetes</taxon>
        <taxon>Propionibacteriales</taxon>
        <taxon>Nocardioidaceae</taxon>
        <taxon>Nocardioides</taxon>
    </lineage>
</organism>
<gene>
    <name evidence="6" type="ORF">ISU07_04665</name>
</gene>
<dbReference type="Pfam" id="PF17820">
    <property type="entry name" value="PDZ_6"/>
    <property type="match status" value="1"/>
</dbReference>
<dbReference type="InterPro" id="IPR001478">
    <property type="entry name" value="PDZ"/>
</dbReference>
<dbReference type="PRINTS" id="PR00834">
    <property type="entry name" value="PROTEASES2C"/>
</dbReference>
<dbReference type="InterPro" id="IPR009003">
    <property type="entry name" value="Peptidase_S1_PA"/>
</dbReference>
<evidence type="ECO:0000259" key="5">
    <source>
        <dbReference type="PROSITE" id="PS50106"/>
    </source>
</evidence>
<dbReference type="Gene3D" id="2.40.10.10">
    <property type="entry name" value="Trypsin-like serine proteases"/>
    <property type="match status" value="2"/>
</dbReference>
<proteinExistence type="inferred from homology"/>
<dbReference type="Gene3D" id="2.30.42.10">
    <property type="match status" value="1"/>
</dbReference>
<dbReference type="SUPFAM" id="SSF50156">
    <property type="entry name" value="PDZ domain-like"/>
    <property type="match status" value="1"/>
</dbReference>
<keyword evidence="3" id="KW-0378">Hydrolase</keyword>
<dbReference type="AlphaFoldDB" id="A0A930V9H5"/>
<keyword evidence="4" id="KW-0732">Signal</keyword>
<keyword evidence="2" id="KW-0645">Protease</keyword>
<keyword evidence="7" id="KW-1185">Reference proteome</keyword>